<evidence type="ECO:0000313" key="4">
    <source>
        <dbReference type="EMBL" id="SMC87863.1"/>
    </source>
</evidence>
<name>A0A1W2CRN3_9MICO</name>
<accession>A0A1W2CRN3</accession>
<dbReference type="PANTHER" id="PTHR36933">
    <property type="entry name" value="SLL0788 PROTEIN"/>
    <property type="match status" value="1"/>
</dbReference>
<proteinExistence type="predicted"/>
<dbReference type="InterPro" id="IPR012347">
    <property type="entry name" value="Ferritin-like"/>
</dbReference>
<dbReference type="RefSeq" id="WP_084452473.1">
    <property type="nucleotide sequence ID" value="NZ_FWXN01000012.1"/>
</dbReference>
<dbReference type="InterPro" id="IPR005183">
    <property type="entry name" value="DUF305_CopM-like"/>
</dbReference>
<organism evidence="4 5">
    <name type="scientific">Janibacter indicus</name>
    <dbReference type="NCBI Taxonomy" id="857417"/>
    <lineage>
        <taxon>Bacteria</taxon>
        <taxon>Bacillati</taxon>
        <taxon>Actinomycetota</taxon>
        <taxon>Actinomycetes</taxon>
        <taxon>Micrococcales</taxon>
        <taxon>Intrasporangiaceae</taxon>
        <taxon>Janibacter</taxon>
    </lineage>
</organism>
<dbReference type="PROSITE" id="PS51257">
    <property type="entry name" value="PROKAR_LIPOPROTEIN"/>
    <property type="match status" value="1"/>
</dbReference>
<dbReference type="Proteomes" id="UP000192634">
    <property type="component" value="Unassembled WGS sequence"/>
</dbReference>
<keyword evidence="2" id="KW-0732">Signal</keyword>
<dbReference type="EMBL" id="FWXN01000012">
    <property type="protein sequence ID" value="SMC87863.1"/>
    <property type="molecule type" value="Genomic_DNA"/>
</dbReference>
<dbReference type="AlphaFoldDB" id="A0A1W2CRN3"/>
<feature type="region of interest" description="Disordered" evidence="1">
    <location>
        <begin position="23"/>
        <end position="60"/>
    </location>
</feature>
<dbReference type="Pfam" id="PF03713">
    <property type="entry name" value="DUF305"/>
    <property type="match status" value="1"/>
</dbReference>
<evidence type="ECO:0000256" key="1">
    <source>
        <dbReference type="SAM" id="MobiDB-lite"/>
    </source>
</evidence>
<dbReference type="OrthoDB" id="26872at2"/>
<feature type="domain" description="DUF305" evidence="3">
    <location>
        <begin position="66"/>
        <end position="218"/>
    </location>
</feature>
<feature type="region of interest" description="Disordered" evidence="1">
    <location>
        <begin position="129"/>
        <end position="148"/>
    </location>
</feature>
<dbReference type="PANTHER" id="PTHR36933:SF1">
    <property type="entry name" value="SLL0788 PROTEIN"/>
    <property type="match status" value="1"/>
</dbReference>
<protein>
    <submittedName>
        <fullName evidence="4">Uncharacterized conserved protein, DUF305 family</fullName>
    </submittedName>
</protein>
<feature type="chain" id="PRO_5039362048" evidence="2">
    <location>
        <begin position="21"/>
        <end position="222"/>
    </location>
</feature>
<evidence type="ECO:0000256" key="2">
    <source>
        <dbReference type="SAM" id="SignalP"/>
    </source>
</evidence>
<feature type="compositionally biased region" description="Polar residues" evidence="1">
    <location>
        <begin position="44"/>
        <end position="60"/>
    </location>
</feature>
<dbReference type="Gene3D" id="1.20.1260.10">
    <property type="match status" value="1"/>
</dbReference>
<evidence type="ECO:0000259" key="3">
    <source>
        <dbReference type="Pfam" id="PF03713"/>
    </source>
</evidence>
<sequence length="222" mass="23536">MIRRLSPFVLAAALTLGACSGDDAPTSTATSPDAPVLQPGTPGEPNSSLSGTSAVATPSASHNQADVDFLQDMIVHHAQAVVMGDIVKGRLTDKSVRGIASRISDEQKPEMKGMSTTLRSWGEKVPIEASNPGGSGHGAHADHSGMPGMATRAQLDELRRAKGADVDRLYLDLMVKHHEGALEMCKTLGTKGSDERTGELGDDINVTQTKQIAQMKDMRRRL</sequence>
<feature type="signal peptide" evidence="2">
    <location>
        <begin position="1"/>
        <end position="20"/>
    </location>
</feature>
<reference evidence="4 5" key="1">
    <citation type="submission" date="2017-04" db="EMBL/GenBank/DDBJ databases">
        <authorList>
            <person name="Afonso C.L."/>
            <person name="Miller P.J."/>
            <person name="Scott M.A."/>
            <person name="Spackman E."/>
            <person name="Goraichik I."/>
            <person name="Dimitrov K.M."/>
            <person name="Suarez D.L."/>
            <person name="Swayne D.E."/>
        </authorList>
    </citation>
    <scope>NUCLEOTIDE SEQUENCE [LARGE SCALE GENOMIC DNA]</scope>
    <source>
        <strain evidence="4 5">CGMCC 1.12511</strain>
    </source>
</reference>
<evidence type="ECO:0000313" key="5">
    <source>
        <dbReference type="Proteomes" id="UP000192634"/>
    </source>
</evidence>
<gene>
    <name evidence="4" type="ORF">SAMN06296429_11249</name>
</gene>